<evidence type="ECO:0000313" key="2">
    <source>
        <dbReference type="Proteomes" id="UP001147695"/>
    </source>
</evidence>
<dbReference type="EMBL" id="JAPZBQ010000003">
    <property type="protein sequence ID" value="KAJ5340020.1"/>
    <property type="molecule type" value="Genomic_DNA"/>
</dbReference>
<dbReference type="AlphaFoldDB" id="A0A9W9QL97"/>
<accession>A0A9W9QL97</accession>
<dbReference type="Proteomes" id="UP001147695">
    <property type="component" value="Unassembled WGS sequence"/>
</dbReference>
<proteinExistence type="predicted"/>
<gene>
    <name evidence="1" type="ORF">N7452_006748</name>
</gene>
<sequence>MNSWALTIPEMETNRSDSEVDLDEQQPDAAARKIGVYHNFRVHVIDYLPNEQMDVLPLLLRGSNRALPNAVVSHGINLFRAVLQTGLASRVALSSFYEILCTEKCSFCSNFGGKVSIFIWKRCCFECLHSRPETQICCFSWVQRYFNLTRDIETEMRSFRSLPRSLRSLIFCWKIDTLMPVDAS</sequence>
<protein>
    <submittedName>
        <fullName evidence="1">Uncharacterized protein</fullName>
    </submittedName>
</protein>
<name>A0A9W9QL97_PENBR</name>
<reference evidence="1" key="2">
    <citation type="journal article" date="2023" name="IMA Fungus">
        <title>Comparative genomic study of the Penicillium genus elucidates a diverse pangenome and 15 lateral gene transfer events.</title>
        <authorList>
            <person name="Petersen C."/>
            <person name="Sorensen T."/>
            <person name="Nielsen M.R."/>
            <person name="Sondergaard T.E."/>
            <person name="Sorensen J.L."/>
            <person name="Fitzpatrick D.A."/>
            <person name="Frisvad J.C."/>
            <person name="Nielsen K.L."/>
        </authorList>
    </citation>
    <scope>NUCLEOTIDE SEQUENCE</scope>
    <source>
        <strain evidence="1">IBT 35673</strain>
    </source>
</reference>
<reference evidence="1" key="1">
    <citation type="submission" date="2022-12" db="EMBL/GenBank/DDBJ databases">
        <authorList>
            <person name="Petersen C."/>
        </authorList>
    </citation>
    <scope>NUCLEOTIDE SEQUENCE</scope>
    <source>
        <strain evidence="1">IBT 35673</strain>
    </source>
</reference>
<organism evidence="1 2">
    <name type="scientific">Penicillium brevicompactum</name>
    <dbReference type="NCBI Taxonomy" id="5074"/>
    <lineage>
        <taxon>Eukaryota</taxon>
        <taxon>Fungi</taxon>
        <taxon>Dikarya</taxon>
        <taxon>Ascomycota</taxon>
        <taxon>Pezizomycotina</taxon>
        <taxon>Eurotiomycetes</taxon>
        <taxon>Eurotiomycetidae</taxon>
        <taxon>Eurotiales</taxon>
        <taxon>Aspergillaceae</taxon>
        <taxon>Penicillium</taxon>
    </lineage>
</organism>
<evidence type="ECO:0000313" key="1">
    <source>
        <dbReference type="EMBL" id="KAJ5340020.1"/>
    </source>
</evidence>
<comment type="caution">
    <text evidence="1">The sequence shown here is derived from an EMBL/GenBank/DDBJ whole genome shotgun (WGS) entry which is preliminary data.</text>
</comment>